<feature type="region of interest" description="Disordered" evidence="1">
    <location>
        <begin position="77"/>
        <end position="99"/>
    </location>
</feature>
<proteinExistence type="predicted"/>
<feature type="compositionally biased region" description="Low complexity" evidence="1">
    <location>
        <begin position="77"/>
        <end position="86"/>
    </location>
</feature>
<dbReference type="OrthoDB" id="695346at2759"/>
<name>A0A6G1CXK8_9ORYZ</name>
<dbReference type="Proteomes" id="UP000479710">
    <property type="component" value="Unassembled WGS sequence"/>
</dbReference>
<accession>A0A6G1CXK8</accession>
<evidence type="ECO:0000313" key="3">
    <source>
        <dbReference type="Proteomes" id="UP000479710"/>
    </source>
</evidence>
<dbReference type="PANTHER" id="PTHR35318">
    <property type="entry name" value="BNAA10G08410D PROTEIN"/>
    <property type="match status" value="1"/>
</dbReference>
<gene>
    <name evidence="2" type="ORF">E2562_000981</name>
</gene>
<evidence type="ECO:0000313" key="2">
    <source>
        <dbReference type="EMBL" id="KAF0905188.1"/>
    </source>
</evidence>
<dbReference type="PANTHER" id="PTHR35318:SF14">
    <property type="entry name" value="OS07G0546200 PROTEIN"/>
    <property type="match status" value="1"/>
</dbReference>
<dbReference type="EMBL" id="SPHZ02000007">
    <property type="protein sequence ID" value="KAF0905188.1"/>
    <property type="molecule type" value="Genomic_DNA"/>
</dbReference>
<organism evidence="2 3">
    <name type="scientific">Oryza meyeriana var. granulata</name>
    <dbReference type="NCBI Taxonomy" id="110450"/>
    <lineage>
        <taxon>Eukaryota</taxon>
        <taxon>Viridiplantae</taxon>
        <taxon>Streptophyta</taxon>
        <taxon>Embryophyta</taxon>
        <taxon>Tracheophyta</taxon>
        <taxon>Spermatophyta</taxon>
        <taxon>Magnoliopsida</taxon>
        <taxon>Liliopsida</taxon>
        <taxon>Poales</taxon>
        <taxon>Poaceae</taxon>
        <taxon>BOP clade</taxon>
        <taxon>Oryzoideae</taxon>
        <taxon>Oryzeae</taxon>
        <taxon>Oryzinae</taxon>
        <taxon>Oryza</taxon>
        <taxon>Oryza meyeriana</taxon>
    </lineage>
</organism>
<comment type="caution">
    <text evidence="2">The sequence shown here is derived from an EMBL/GenBank/DDBJ whole genome shotgun (WGS) entry which is preliminary data.</text>
</comment>
<keyword evidence="3" id="KW-1185">Reference proteome</keyword>
<protein>
    <submittedName>
        <fullName evidence="2">Uncharacterized protein</fullName>
    </submittedName>
</protein>
<feature type="region of interest" description="Disordered" evidence="1">
    <location>
        <begin position="38"/>
        <end position="61"/>
    </location>
</feature>
<dbReference type="AlphaFoldDB" id="A0A6G1CXK8"/>
<reference evidence="2 3" key="1">
    <citation type="submission" date="2019-11" db="EMBL/GenBank/DDBJ databases">
        <title>Whole genome sequence of Oryza granulata.</title>
        <authorList>
            <person name="Li W."/>
        </authorList>
    </citation>
    <scope>NUCLEOTIDE SEQUENCE [LARGE SCALE GENOMIC DNA]</scope>
    <source>
        <strain evidence="3">cv. Menghai</strain>
        <tissue evidence="2">Leaf</tissue>
    </source>
</reference>
<evidence type="ECO:0000256" key="1">
    <source>
        <dbReference type="SAM" id="MobiDB-lite"/>
    </source>
</evidence>
<sequence>MKLFAFVSRRCRRLSAAAPVVAEEPAAMAMAEDAATVVAPAEKRRRRPSGSGSGPGWKPTLGVISEDAAVVSTAAKAKPAATTKAAAAKKGKARPSPRVVRSDYDDFRHFGATTVLPAFAPTAFLF</sequence>